<dbReference type="AlphaFoldDB" id="A0A7R8YVT6"/>
<evidence type="ECO:0000313" key="10">
    <source>
        <dbReference type="Proteomes" id="UP000594454"/>
    </source>
</evidence>
<organism evidence="9 10">
    <name type="scientific">Hermetia illucens</name>
    <name type="common">Black soldier fly</name>
    <dbReference type="NCBI Taxonomy" id="343691"/>
    <lineage>
        <taxon>Eukaryota</taxon>
        <taxon>Metazoa</taxon>
        <taxon>Ecdysozoa</taxon>
        <taxon>Arthropoda</taxon>
        <taxon>Hexapoda</taxon>
        <taxon>Insecta</taxon>
        <taxon>Pterygota</taxon>
        <taxon>Neoptera</taxon>
        <taxon>Endopterygota</taxon>
        <taxon>Diptera</taxon>
        <taxon>Brachycera</taxon>
        <taxon>Stratiomyomorpha</taxon>
        <taxon>Stratiomyidae</taxon>
        <taxon>Hermetiinae</taxon>
        <taxon>Hermetia</taxon>
    </lineage>
</organism>
<dbReference type="SUPFAM" id="SSF48264">
    <property type="entry name" value="Cytochrome P450"/>
    <property type="match status" value="1"/>
</dbReference>
<evidence type="ECO:0000313" key="9">
    <source>
        <dbReference type="EMBL" id="CAD7087167.1"/>
    </source>
</evidence>
<comment type="similarity">
    <text evidence="2">Belongs to the cytochrome P450 family.</text>
</comment>
<dbReference type="PANTHER" id="PTHR24291">
    <property type="entry name" value="CYTOCHROME P450 FAMILY 4"/>
    <property type="match status" value="1"/>
</dbReference>
<dbReference type="EMBL" id="LR899012">
    <property type="protein sequence ID" value="CAD7087167.1"/>
    <property type="molecule type" value="Genomic_DNA"/>
</dbReference>
<dbReference type="PANTHER" id="PTHR24291:SF187">
    <property type="entry name" value="CYTOCHROME P450 4AE1-RELATED"/>
    <property type="match status" value="1"/>
</dbReference>
<dbReference type="InParanoid" id="A0A7R8YVT6"/>
<keyword evidence="10" id="KW-1185">Reference proteome</keyword>
<dbReference type="GO" id="GO:0005506">
    <property type="term" value="F:iron ion binding"/>
    <property type="evidence" value="ECO:0007669"/>
    <property type="project" value="InterPro"/>
</dbReference>
<comment type="cofactor">
    <cofactor evidence="1">
        <name>heme</name>
        <dbReference type="ChEBI" id="CHEBI:30413"/>
    </cofactor>
</comment>
<dbReference type="InterPro" id="IPR050196">
    <property type="entry name" value="Cytochrome_P450_Monoox"/>
</dbReference>
<dbReference type="OrthoDB" id="1470350at2759"/>
<keyword evidence="7" id="KW-0503">Monooxygenase</keyword>
<proteinExistence type="inferred from homology"/>
<gene>
    <name evidence="9" type="ORF">HERILL_LOCUS9889</name>
</gene>
<dbReference type="Proteomes" id="UP000594454">
    <property type="component" value="Chromosome 4"/>
</dbReference>
<evidence type="ECO:0000256" key="3">
    <source>
        <dbReference type="ARBA" id="ARBA00022617"/>
    </source>
</evidence>
<reference evidence="9 10" key="1">
    <citation type="submission" date="2020-11" db="EMBL/GenBank/DDBJ databases">
        <authorList>
            <person name="Wallbank WR R."/>
            <person name="Pardo Diaz C."/>
            <person name="Kozak K."/>
            <person name="Martin S."/>
            <person name="Jiggins C."/>
            <person name="Moest M."/>
            <person name="Warren A I."/>
            <person name="Generalovic N T."/>
            <person name="Byers J.R.P. K."/>
            <person name="Montejo-Kovacevich G."/>
            <person name="Yen C E."/>
        </authorList>
    </citation>
    <scope>NUCLEOTIDE SEQUENCE [LARGE SCALE GENOMIC DNA]</scope>
</reference>
<dbReference type="InterPro" id="IPR001128">
    <property type="entry name" value="Cyt_P450"/>
</dbReference>
<dbReference type="InterPro" id="IPR002401">
    <property type="entry name" value="Cyt_P450_E_grp-I"/>
</dbReference>
<name>A0A7R8YVT6_HERIL</name>
<dbReference type="Gene3D" id="1.10.630.10">
    <property type="entry name" value="Cytochrome P450"/>
    <property type="match status" value="1"/>
</dbReference>
<feature type="signal peptide" evidence="8">
    <location>
        <begin position="1"/>
        <end position="19"/>
    </location>
</feature>
<protein>
    <recommendedName>
        <fullName evidence="11">Cytochrome P450</fullName>
    </recommendedName>
</protein>
<evidence type="ECO:0000256" key="8">
    <source>
        <dbReference type="SAM" id="SignalP"/>
    </source>
</evidence>
<evidence type="ECO:0008006" key="11">
    <source>
        <dbReference type="Google" id="ProtNLM"/>
    </source>
</evidence>
<keyword evidence="5" id="KW-0560">Oxidoreductase</keyword>
<evidence type="ECO:0000256" key="4">
    <source>
        <dbReference type="ARBA" id="ARBA00022723"/>
    </source>
</evidence>
<feature type="chain" id="PRO_5031402102" description="Cytochrome P450" evidence="8">
    <location>
        <begin position="20"/>
        <end position="408"/>
    </location>
</feature>
<dbReference type="GO" id="GO:0020037">
    <property type="term" value="F:heme binding"/>
    <property type="evidence" value="ECO:0007669"/>
    <property type="project" value="InterPro"/>
</dbReference>
<evidence type="ECO:0000256" key="1">
    <source>
        <dbReference type="ARBA" id="ARBA00001971"/>
    </source>
</evidence>
<keyword evidence="6" id="KW-0408">Iron</keyword>
<evidence type="ECO:0000256" key="5">
    <source>
        <dbReference type="ARBA" id="ARBA00023002"/>
    </source>
</evidence>
<evidence type="ECO:0000256" key="2">
    <source>
        <dbReference type="ARBA" id="ARBA00010617"/>
    </source>
</evidence>
<accession>A0A7R8YVT6</accession>
<sequence length="408" mass="46614">MYFMFLVVITTLIVMDYAAKRRRYNLTSNYCGPRIYPIFGTTEIFKSREVEDFLRTIGELSVKYGPMYRIWMGHELVVVVEDPAILKTLLSSPKYITKHSFYIVTANKFKRHLDGKEFDIYADVSLATLDIVCESTMGAKIGAQTSSDCGYVNAVEELTNIINKRGVNVWYWSDLIFGILAPKMKERQDHLIKILHSFTDNVIIKRRNALLRKQKPEDAPPLTEVDLDARKRAVLLDVLLQSAINGKPLTNADIREEVDTFIFGGHDTAATTVSFALYCLSRHPEVQSQAFQEICEVIGTDKNKPVTYKDLQNLKYLECIIKETLRLYPSGPVIGRQALEDSKIGEYSIPADTNIVVPIYFMLRNPSSFPDPDKFNPDRFLPPEVSTFLELGHFRFGKAFVNIFLQKH</sequence>
<dbReference type="GO" id="GO:0004497">
    <property type="term" value="F:monooxygenase activity"/>
    <property type="evidence" value="ECO:0007669"/>
    <property type="project" value="UniProtKB-KW"/>
</dbReference>
<evidence type="ECO:0000256" key="7">
    <source>
        <dbReference type="ARBA" id="ARBA00023033"/>
    </source>
</evidence>
<keyword evidence="4" id="KW-0479">Metal-binding</keyword>
<dbReference type="InterPro" id="IPR036396">
    <property type="entry name" value="Cyt_P450_sf"/>
</dbReference>
<keyword evidence="8" id="KW-0732">Signal</keyword>
<dbReference type="GO" id="GO:0016705">
    <property type="term" value="F:oxidoreductase activity, acting on paired donors, with incorporation or reduction of molecular oxygen"/>
    <property type="evidence" value="ECO:0007669"/>
    <property type="project" value="InterPro"/>
</dbReference>
<dbReference type="PRINTS" id="PR00463">
    <property type="entry name" value="EP450I"/>
</dbReference>
<keyword evidence="3" id="KW-0349">Heme</keyword>
<dbReference type="Pfam" id="PF00067">
    <property type="entry name" value="p450"/>
    <property type="match status" value="1"/>
</dbReference>
<dbReference type="PRINTS" id="PR00385">
    <property type="entry name" value="P450"/>
</dbReference>
<evidence type="ECO:0000256" key="6">
    <source>
        <dbReference type="ARBA" id="ARBA00023004"/>
    </source>
</evidence>